<organism evidence="3 4">
    <name type="scientific">Cytospora chrysosperma</name>
    <name type="common">Cytospora canker fungus</name>
    <name type="synonym">Sphaeria chrysosperma</name>
    <dbReference type="NCBI Taxonomy" id="252740"/>
    <lineage>
        <taxon>Eukaryota</taxon>
        <taxon>Fungi</taxon>
        <taxon>Dikarya</taxon>
        <taxon>Ascomycota</taxon>
        <taxon>Pezizomycotina</taxon>
        <taxon>Sordariomycetes</taxon>
        <taxon>Sordariomycetidae</taxon>
        <taxon>Diaporthales</taxon>
        <taxon>Cytosporaceae</taxon>
        <taxon>Cytospora</taxon>
    </lineage>
</organism>
<feature type="coiled-coil region" evidence="1">
    <location>
        <begin position="302"/>
        <end position="361"/>
    </location>
</feature>
<dbReference type="EMBL" id="LJZO01000064">
    <property type="protein sequence ID" value="ROV88684.1"/>
    <property type="molecule type" value="Genomic_DNA"/>
</dbReference>
<sequence>MAEFLSPPIPPPRDGDMTSVPATSNTPAAFKWAGADGKPSYLCDSDANPAGFLINYNHSDKTVHFRLHFSLDLLRQKGPRKARTPVYIYIQPDRIRSIVILDGSSKEGDEVQESIINRLGPNPLCFQLDLQNLPDLIVPPFPLWPSKKSHRAVLHAVGLLAKQTALTVYVSKDCAWSSSQLASLCQAVSEHQLGLNREAAEVSKLYNGQGGKLISPELLSTSSSSSASYPNLSPPSYGELEPGPPGPPLYGSVQGSSSSNKRQRKSSADEDEHEGTSPGAPDIVVIEDVCRKMLAEHQAIIDQSQRAEREQLEKRISFLEETLRAGLGQLKTRVGLVEAKCEEISTQVDELAAQVEESQELVGEHDRHVDERVCLEVEDRVIGIRTDLEDFVKDELTSTAEAIRDQIMRANVFIEFNDE</sequence>
<name>A0A423VCR2_CYTCH</name>
<evidence type="ECO:0000256" key="1">
    <source>
        <dbReference type="SAM" id="Coils"/>
    </source>
</evidence>
<accession>A0A423VCR2</accession>
<dbReference type="AlphaFoldDB" id="A0A423VCR2"/>
<feature type="region of interest" description="Disordered" evidence="2">
    <location>
        <begin position="217"/>
        <end position="282"/>
    </location>
</feature>
<keyword evidence="1" id="KW-0175">Coiled coil</keyword>
<feature type="region of interest" description="Disordered" evidence="2">
    <location>
        <begin position="1"/>
        <end position="22"/>
    </location>
</feature>
<evidence type="ECO:0000313" key="4">
    <source>
        <dbReference type="Proteomes" id="UP000284375"/>
    </source>
</evidence>
<evidence type="ECO:0000313" key="3">
    <source>
        <dbReference type="EMBL" id="ROV88684.1"/>
    </source>
</evidence>
<proteinExistence type="predicted"/>
<dbReference type="Proteomes" id="UP000284375">
    <property type="component" value="Unassembled WGS sequence"/>
</dbReference>
<protein>
    <submittedName>
        <fullName evidence="3">Uncharacterized protein</fullName>
    </submittedName>
</protein>
<dbReference type="OrthoDB" id="5200414at2759"/>
<feature type="compositionally biased region" description="Low complexity" evidence="2">
    <location>
        <begin position="217"/>
        <end position="241"/>
    </location>
</feature>
<keyword evidence="4" id="KW-1185">Reference proteome</keyword>
<evidence type="ECO:0000256" key="2">
    <source>
        <dbReference type="SAM" id="MobiDB-lite"/>
    </source>
</evidence>
<reference evidence="3 4" key="1">
    <citation type="submission" date="2015-09" db="EMBL/GenBank/DDBJ databases">
        <title>Host preference determinants of Valsa canker pathogens revealed by comparative genomics.</title>
        <authorList>
            <person name="Yin Z."/>
            <person name="Huang L."/>
        </authorList>
    </citation>
    <scope>NUCLEOTIDE SEQUENCE [LARGE SCALE GENOMIC DNA]</scope>
    <source>
        <strain evidence="3 4">YSFL</strain>
    </source>
</reference>
<dbReference type="STRING" id="252740.A0A423VCR2"/>
<gene>
    <name evidence="3" type="ORF">VSDG_09521</name>
</gene>
<comment type="caution">
    <text evidence="3">The sequence shown here is derived from an EMBL/GenBank/DDBJ whole genome shotgun (WGS) entry which is preliminary data.</text>
</comment>